<dbReference type="Gene3D" id="3.30.370.10">
    <property type="entry name" value="Barstar-like"/>
    <property type="match status" value="1"/>
</dbReference>
<evidence type="ECO:0000313" key="3">
    <source>
        <dbReference type="EMBL" id="MQY05335.1"/>
    </source>
</evidence>
<evidence type="ECO:0000313" key="4">
    <source>
        <dbReference type="Proteomes" id="UP000487268"/>
    </source>
</evidence>
<dbReference type="CDD" id="cd05141">
    <property type="entry name" value="Barstar_evA4336-like"/>
    <property type="match status" value="1"/>
</dbReference>
<accession>A0A7K0BVY2</accession>
<organism evidence="3 4">
    <name type="scientific">Actinomadura macrotermitis</name>
    <dbReference type="NCBI Taxonomy" id="2585200"/>
    <lineage>
        <taxon>Bacteria</taxon>
        <taxon>Bacillati</taxon>
        <taxon>Actinomycetota</taxon>
        <taxon>Actinomycetes</taxon>
        <taxon>Streptosporangiales</taxon>
        <taxon>Thermomonosporaceae</taxon>
        <taxon>Actinomadura</taxon>
    </lineage>
</organism>
<dbReference type="Pfam" id="PF01337">
    <property type="entry name" value="Barstar"/>
    <property type="match status" value="1"/>
</dbReference>
<sequence>MEADLALGELLAGRLRPGLYQWRAADPGGAPAQAAEAGLRAFVLDGRRILDKDTLLRACAEVFDFPEWFGANWDALEDCLTDLSWAPAHRGYLVLYEGWTRLAGDDEGSFRTALDVFAEAVESWRDTPTPMSVLLPVRGVEDAGLDLLNHADPC</sequence>
<protein>
    <recommendedName>
        <fullName evidence="2">Barstar (barnase inhibitor) domain-containing protein</fullName>
    </recommendedName>
</protein>
<dbReference type="InterPro" id="IPR000468">
    <property type="entry name" value="Barstar"/>
</dbReference>
<dbReference type="SUPFAM" id="SSF52038">
    <property type="entry name" value="Barstar-related"/>
    <property type="match status" value="1"/>
</dbReference>
<comment type="caution">
    <text evidence="3">The sequence shown here is derived from an EMBL/GenBank/DDBJ whole genome shotgun (WGS) entry which is preliminary data.</text>
</comment>
<proteinExistence type="inferred from homology"/>
<dbReference type="RefSeq" id="WP_207709713.1">
    <property type="nucleotide sequence ID" value="NZ_WEGH01000002.1"/>
</dbReference>
<dbReference type="InterPro" id="IPR035905">
    <property type="entry name" value="Barstar-like_sf"/>
</dbReference>
<comment type="similarity">
    <text evidence="1">Belongs to the barstar family.</text>
</comment>
<dbReference type="Proteomes" id="UP000487268">
    <property type="component" value="Unassembled WGS sequence"/>
</dbReference>
<gene>
    <name evidence="3" type="ORF">ACRB68_34080</name>
</gene>
<keyword evidence="4" id="KW-1185">Reference proteome</keyword>
<reference evidence="3 4" key="1">
    <citation type="submission" date="2019-10" db="EMBL/GenBank/DDBJ databases">
        <title>Actinomadura rubteroloni sp. nov. and Actinomadura macrotermitis sp. nov., isolated from the gut of fungus growing-termite Macrotermes natalensis.</title>
        <authorList>
            <person name="Benndorf R."/>
            <person name="Martin K."/>
            <person name="Kuefner M."/>
            <person name="De Beer W."/>
            <person name="Kaster A.-K."/>
            <person name="Vollmers J."/>
            <person name="Poulsen M."/>
            <person name="Beemelmanns C."/>
        </authorList>
    </citation>
    <scope>NUCLEOTIDE SEQUENCE [LARGE SCALE GENOMIC DNA]</scope>
    <source>
        <strain evidence="3 4">RB68</strain>
    </source>
</reference>
<dbReference type="AlphaFoldDB" id="A0A7K0BVY2"/>
<name>A0A7K0BVY2_9ACTN</name>
<dbReference type="EMBL" id="WEGH01000002">
    <property type="protein sequence ID" value="MQY05335.1"/>
    <property type="molecule type" value="Genomic_DNA"/>
</dbReference>
<evidence type="ECO:0000259" key="2">
    <source>
        <dbReference type="Pfam" id="PF01337"/>
    </source>
</evidence>
<feature type="domain" description="Barstar (barnase inhibitor)" evidence="2">
    <location>
        <begin position="40"/>
        <end position="135"/>
    </location>
</feature>
<evidence type="ECO:0000256" key="1">
    <source>
        <dbReference type="ARBA" id="ARBA00006845"/>
    </source>
</evidence>